<comment type="caution">
    <text evidence="2">The sequence shown here is derived from an EMBL/GenBank/DDBJ whole genome shotgun (WGS) entry which is preliminary data.</text>
</comment>
<organism evidence="2 3">
    <name type="scientific">Haloarcula onubensis</name>
    <dbReference type="NCBI Taxonomy" id="2950539"/>
    <lineage>
        <taxon>Archaea</taxon>
        <taxon>Methanobacteriati</taxon>
        <taxon>Methanobacteriota</taxon>
        <taxon>Stenosarchaea group</taxon>
        <taxon>Halobacteria</taxon>
        <taxon>Halobacteriales</taxon>
        <taxon>Haloarculaceae</taxon>
        <taxon>Haloarcula</taxon>
    </lineage>
</organism>
<feature type="region of interest" description="Disordered" evidence="1">
    <location>
        <begin position="41"/>
        <end position="69"/>
    </location>
</feature>
<evidence type="ECO:0000256" key="1">
    <source>
        <dbReference type="SAM" id="MobiDB-lite"/>
    </source>
</evidence>
<dbReference type="Proteomes" id="UP001268864">
    <property type="component" value="Unassembled WGS sequence"/>
</dbReference>
<evidence type="ECO:0000313" key="2">
    <source>
        <dbReference type="EMBL" id="MDS0284207.1"/>
    </source>
</evidence>
<dbReference type="RefSeq" id="WP_310901949.1">
    <property type="nucleotide sequence ID" value="NZ_JAMQOS010000007.1"/>
</dbReference>
<gene>
    <name evidence="2" type="ORF">NDI86_19125</name>
</gene>
<sequence length="69" mass="7534">MLVQLPDIDEAESLETWADEVASVTGADDVVVRAIATAVDGRDRSPETPWDAESSGRTYDWPANEHGDF</sequence>
<protein>
    <submittedName>
        <fullName evidence="2">Uncharacterized protein</fullName>
    </submittedName>
</protein>
<proteinExistence type="predicted"/>
<reference evidence="2 3" key="1">
    <citation type="submission" date="2022-06" db="EMBL/GenBank/DDBJ databases">
        <title>Halomicroarcula sp. a new haloarchaeum isolate from saline soil.</title>
        <authorList>
            <person name="Strakova D."/>
            <person name="Galisteo C."/>
            <person name="Sanchez-Porro C."/>
            <person name="Ventosa A."/>
        </authorList>
    </citation>
    <scope>NUCLEOTIDE SEQUENCE [LARGE SCALE GENOMIC DNA]</scope>
    <source>
        <strain evidence="2 3">S3CR25-11</strain>
    </source>
</reference>
<evidence type="ECO:0000313" key="3">
    <source>
        <dbReference type="Proteomes" id="UP001268864"/>
    </source>
</evidence>
<accession>A0ABU2FVA3</accession>
<dbReference type="EMBL" id="JAMQOS010000007">
    <property type="protein sequence ID" value="MDS0284207.1"/>
    <property type="molecule type" value="Genomic_DNA"/>
</dbReference>
<name>A0ABU2FVA3_9EURY</name>
<keyword evidence="3" id="KW-1185">Reference proteome</keyword>